<reference evidence="6 7" key="1">
    <citation type="submission" date="2017-05" db="EMBL/GenBank/DDBJ databases">
        <title>Vagococcus spp. assemblies.</title>
        <authorList>
            <person name="Gulvik C.A."/>
        </authorList>
    </citation>
    <scope>NUCLEOTIDE SEQUENCE [LARGE SCALE GENOMIC DNA]</scope>
    <source>
        <strain evidence="6 7">CCUG 51432</strain>
    </source>
</reference>
<dbReference type="AlphaFoldDB" id="A0A430B410"/>
<dbReference type="Proteomes" id="UP000287605">
    <property type="component" value="Unassembled WGS sequence"/>
</dbReference>
<accession>A0A430B410</accession>
<evidence type="ECO:0000256" key="4">
    <source>
        <dbReference type="ARBA" id="ARBA00023136"/>
    </source>
</evidence>
<evidence type="ECO:0000256" key="2">
    <source>
        <dbReference type="ARBA" id="ARBA00022692"/>
    </source>
</evidence>
<feature type="transmembrane region" description="Helical" evidence="5">
    <location>
        <begin position="6"/>
        <end position="23"/>
    </location>
</feature>
<dbReference type="GO" id="GO:0016020">
    <property type="term" value="C:membrane"/>
    <property type="evidence" value="ECO:0007669"/>
    <property type="project" value="UniProtKB-SubCell"/>
</dbReference>
<comment type="caution">
    <text evidence="6">The sequence shown here is derived from an EMBL/GenBank/DDBJ whole genome shotgun (WGS) entry which is preliminary data.</text>
</comment>
<evidence type="ECO:0000256" key="3">
    <source>
        <dbReference type="ARBA" id="ARBA00022989"/>
    </source>
</evidence>
<dbReference type="PANTHER" id="PTHR30249">
    <property type="entry name" value="PUTATIVE SEROTONIN TRANSPORTER"/>
    <property type="match status" value="1"/>
</dbReference>
<comment type="subcellular location">
    <subcellularLocation>
        <location evidence="1">Membrane</location>
        <topology evidence="1">Multi-pass membrane protein</topology>
    </subcellularLocation>
</comment>
<evidence type="ECO:0000313" key="7">
    <source>
        <dbReference type="Proteomes" id="UP000287605"/>
    </source>
</evidence>
<organism evidence="6 7">
    <name type="scientific">Vagococcus elongatus</name>
    <dbReference type="NCBI Taxonomy" id="180344"/>
    <lineage>
        <taxon>Bacteria</taxon>
        <taxon>Bacillati</taxon>
        <taxon>Bacillota</taxon>
        <taxon>Bacilli</taxon>
        <taxon>Lactobacillales</taxon>
        <taxon>Enterococcaceae</taxon>
        <taxon>Vagococcus</taxon>
    </lineage>
</organism>
<protein>
    <recommendedName>
        <fullName evidence="8">Murein hydrolase effector protein LrgB</fullName>
    </recommendedName>
</protein>
<evidence type="ECO:0008006" key="8">
    <source>
        <dbReference type="Google" id="ProtNLM"/>
    </source>
</evidence>
<keyword evidence="2 5" id="KW-0812">Transmembrane</keyword>
<feature type="transmembrane region" description="Helical" evidence="5">
    <location>
        <begin position="35"/>
        <end position="56"/>
    </location>
</feature>
<evidence type="ECO:0000256" key="5">
    <source>
        <dbReference type="SAM" id="Phobius"/>
    </source>
</evidence>
<evidence type="ECO:0000256" key="1">
    <source>
        <dbReference type="ARBA" id="ARBA00004141"/>
    </source>
</evidence>
<dbReference type="EMBL" id="NGKA01000002">
    <property type="protein sequence ID" value="RSU15053.1"/>
    <property type="molecule type" value="Genomic_DNA"/>
</dbReference>
<feature type="transmembrane region" description="Helical" evidence="5">
    <location>
        <begin position="62"/>
        <end position="82"/>
    </location>
</feature>
<keyword evidence="3 5" id="KW-1133">Transmembrane helix</keyword>
<dbReference type="PANTHER" id="PTHR30249:SF0">
    <property type="entry name" value="PLASTIDAL GLYCOLATE_GLYCERATE TRANSLOCATOR 1, CHLOROPLASTIC"/>
    <property type="match status" value="1"/>
</dbReference>
<proteinExistence type="predicted"/>
<evidence type="ECO:0000313" key="6">
    <source>
        <dbReference type="EMBL" id="RSU15053.1"/>
    </source>
</evidence>
<keyword evidence="7" id="KW-1185">Reference proteome</keyword>
<feature type="transmembrane region" description="Helical" evidence="5">
    <location>
        <begin position="147"/>
        <end position="170"/>
    </location>
</feature>
<dbReference type="RefSeq" id="WP_126806593.1">
    <property type="nucleotide sequence ID" value="NZ_NGKA01000002.1"/>
</dbReference>
<gene>
    <name evidence="6" type="ORF">CBF29_01565</name>
</gene>
<dbReference type="OrthoDB" id="9811701at2"/>
<keyword evidence="4 5" id="KW-0472">Membrane</keyword>
<dbReference type="InterPro" id="IPR007300">
    <property type="entry name" value="CidB/LrgB"/>
</dbReference>
<dbReference type="Pfam" id="PF04172">
    <property type="entry name" value="LrgB"/>
    <property type="match status" value="1"/>
</dbReference>
<sequence length="236" mass="25219">MVQQLTSDPMFGFTLTLAVFLFFRRIEQTRKIKWLNPLAFSIVTIILLLNVFNVSYEDYFVGAKYVDMFIAPATVALAIPLYRSLHLIKKHSLSIMVGIGVGSLLNILMVLGLAFLFKLDKVLAASLVPKSVTTAIAMDLSTQMGGVAAITVLAVIITGVFAPLMAIPFLQLFSITDPIAQGLALGTTSHAIGTSTAMEMGEIQGAMSGLAIGLAGIATVVFAPISMELANVFLFT</sequence>
<name>A0A430B410_9ENTE</name>
<feature type="transmembrane region" description="Helical" evidence="5">
    <location>
        <begin position="94"/>
        <end position="117"/>
    </location>
</feature>
<feature type="transmembrane region" description="Helical" evidence="5">
    <location>
        <begin position="206"/>
        <end position="227"/>
    </location>
</feature>